<keyword evidence="5 8" id="KW-0067">ATP-binding</keyword>
<evidence type="ECO:0000256" key="5">
    <source>
        <dbReference type="ARBA" id="ARBA00022840"/>
    </source>
</evidence>
<dbReference type="InterPro" id="IPR011611">
    <property type="entry name" value="PfkB_dom"/>
</dbReference>
<dbReference type="SUPFAM" id="SSF53613">
    <property type="entry name" value="Ribokinase-like"/>
    <property type="match status" value="1"/>
</dbReference>
<evidence type="ECO:0000256" key="4">
    <source>
        <dbReference type="ARBA" id="ARBA00022777"/>
    </source>
</evidence>
<dbReference type="PANTHER" id="PTHR46566:SF5">
    <property type="entry name" value="1-PHOSPHOFRUCTOKINASE"/>
    <property type="match status" value="1"/>
</dbReference>
<comment type="catalytic activity">
    <reaction evidence="6 8">
        <text>beta-D-fructose 1-phosphate + ATP = beta-D-fructose 1,6-bisphosphate + ADP + H(+)</text>
        <dbReference type="Rhea" id="RHEA:14213"/>
        <dbReference type="ChEBI" id="CHEBI:15378"/>
        <dbReference type="ChEBI" id="CHEBI:30616"/>
        <dbReference type="ChEBI" id="CHEBI:32966"/>
        <dbReference type="ChEBI" id="CHEBI:138881"/>
        <dbReference type="ChEBI" id="CHEBI:456216"/>
        <dbReference type="EC" id="2.7.1.56"/>
    </reaction>
</comment>
<dbReference type="Proteomes" id="UP000190683">
    <property type="component" value="Unassembled WGS sequence"/>
</dbReference>
<dbReference type="GO" id="GO:0005524">
    <property type="term" value="F:ATP binding"/>
    <property type="evidence" value="ECO:0007669"/>
    <property type="project" value="UniProtKB-UniRule"/>
</dbReference>
<dbReference type="NCBIfam" id="TIGR03828">
    <property type="entry name" value="pfkB"/>
    <property type="match status" value="1"/>
</dbReference>
<evidence type="ECO:0000313" key="11">
    <source>
        <dbReference type="Proteomes" id="UP000190683"/>
    </source>
</evidence>
<dbReference type="Pfam" id="PF00294">
    <property type="entry name" value="PfkB"/>
    <property type="match status" value="1"/>
</dbReference>
<keyword evidence="3 8" id="KW-0547">Nucleotide-binding</keyword>
<dbReference type="InterPro" id="IPR022463">
    <property type="entry name" value="1-PFruKinase"/>
</dbReference>
<evidence type="ECO:0000256" key="8">
    <source>
        <dbReference type="RuleBase" id="RU369061"/>
    </source>
</evidence>
<comment type="caution">
    <text evidence="10">The sequence shown here is derived from an EMBL/GenBank/DDBJ whole genome shotgun (WGS) entry which is preliminary data.</text>
</comment>
<evidence type="ECO:0000256" key="3">
    <source>
        <dbReference type="ARBA" id="ARBA00022741"/>
    </source>
</evidence>
<dbReference type="GO" id="GO:0044281">
    <property type="term" value="P:small molecule metabolic process"/>
    <property type="evidence" value="ECO:0007669"/>
    <property type="project" value="UniProtKB-ARBA"/>
</dbReference>
<dbReference type="InterPro" id="IPR002173">
    <property type="entry name" value="Carboh/pur_kinase_PfkB_CS"/>
</dbReference>
<evidence type="ECO:0000256" key="1">
    <source>
        <dbReference type="ARBA" id="ARBA00010688"/>
    </source>
</evidence>
<evidence type="ECO:0000256" key="2">
    <source>
        <dbReference type="ARBA" id="ARBA00022679"/>
    </source>
</evidence>
<dbReference type="CDD" id="cd01164">
    <property type="entry name" value="FruK_PfkB_like"/>
    <property type="match status" value="1"/>
</dbReference>
<proteinExistence type="inferred from homology"/>
<sequence>MKKVLCITLNPALDMTIAVDGLKIGEVNRATSTQLDAAGKALNSAQILADLGIDCVASGFLGQQNQASFVQLFADRCTPAAIEDHFVRVDGNTRTNIKLVDHGTTTDVNGKGFWVADADKTKLLQKVGQLAAACDAVLIAGSLPQGFGMDDFHQLINVVMAVNPKLAVDVSGEALKAAMSYPLWLIKPNSDELTEAFGMACQTPDEQRALLTAVGASIEHVVISMGEKGVHWYTPHTAYHATPPKVTVKSTVGAGDTLVAAMIQGLLGADEDAQVLTQAVALSAHAVSIVGFGVADPERLATLMAQVQINRI</sequence>
<dbReference type="AlphaFoldDB" id="A0A1T0CSV8"/>
<keyword evidence="4 8" id="KW-0418">Kinase</keyword>
<organism evidence="10 11">
    <name type="scientific">Moraxella porci DSM 25326</name>
    <dbReference type="NCBI Taxonomy" id="573983"/>
    <lineage>
        <taxon>Bacteria</taxon>
        <taxon>Pseudomonadati</taxon>
        <taxon>Pseudomonadota</taxon>
        <taxon>Gammaproteobacteria</taxon>
        <taxon>Moraxellales</taxon>
        <taxon>Moraxellaceae</taxon>
        <taxon>Moraxella</taxon>
    </lineage>
</organism>
<evidence type="ECO:0000256" key="6">
    <source>
        <dbReference type="ARBA" id="ARBA00047745"/>
    </source>
</evidence>
<accession>A0A1T0CSV8</accession>
<evidence type="ECO:0000256" key="7">
    <source>
        <dbReference type="PIRNR" id="PIRNR000535"/>
    </source>
</evidence>
<dbReference type="STRING" id="573983.B0681_05320"/>
<dbReference type="InterPro" id="IPR017583">
    <property type="entry name" value="Tagatose/fructose_Pkinase"/>
</dbReference>
<dbReference type="NCBIfam" id="TIGR03168">
    <property type="entry name" value="1-PFK"/>
    <property type="match status" value="1"/>
</dbReference>
<dbReference type="RefSeq" id="WP_078317704.1">
    <property type="nucleotide sequence ID" value="NZ_MUYV01000005.1"/>
</dbReference>
<gene>
    <name evidence="10" type="ORF">B0681_05320</name>
</gene>
<dbReference type="PANTHER" id="PTHR46566">
    <property type="entry name" value="1-PHOSPHOFRUCTOKINASE-RELATED"/>
    <property type="match status" value="1"/>
</dbReference>
<dbReference type="GO" id="GO:0008662">
    <property type="term" value="F:1-phosphofructokinase activity"/>
    <property type="evidence" value="ECO:0007669"/>
    <property type="project" value="UniProtKB-UniRule"/>
</dbReference>
<feature type="domain" description="Carbohydrate kinase PfkB" evidence="9">
    <location>
        <begin position="13"/>
        <end position="291"/>
    </location>
</feature>
<dbReference type="GO" id="GO:0016052">
    <property type="term" value="P:carbohydrate catabolic process"/>
    <property type="evidence" value="ECO:0007669"/>
    <property type="project" value="UniProtKB-ARBA"/>
</dbReference>
<keyword evidence="2 7" id="KW-0808">Transferase</keyword>
<name>A0A1T0CSV8_9GAMM</name>
<evidence type="ECO:0000259" key="9">
    <source>
        <dbReference type="Pfam" id="PF00294"/>
    </source>
</evidence>
<dbReference type="EMBL" id="MUYV01000005">
    <property type="protein sequence ID" value="OOS25430.1"/>
    <property type="molecule type" value="Genomic_DNA"/>
</dbReference>
<dbReference type="GO" id="GO:0005829">
    <property type="term" value="C:cytosol"/>
    <property type="evidence" value="ECO:0007669"/>
    <property type="project" value="TreeGrafter"/>
</dbReference>
<dbReference type="InterPro" id="IPR029056">
    <property type="entry name" value="Ribokinase-like"/>
</dbReference>
<comment type="similarity">
    <text evidence="1 7 8">Belongs to the carbohydrate kinase PfkB family.</text>
</comment>
<dbReference type="PROSITE" id="PS00584">
    <property type="entry name" value="PFKB_KINASES_2"/>
    <property type="match status" value="1"/>
</dbReference>
<dbReference type="PIRSF" id="PIRSF000535">
    <property type="entry name" value="1PFK/6PFK/LacC"/>
    <property type="match status" value="1"/>
</dbReference>
<comment type="function">
    <text evidence="8">Catalyzes the ATP-dependent phosphorylation of fructose-l-phosphate to fructose-l,6-bisphosphate.</text>
</comment>
<reference evidence="10 11" key="1">
    <citation type="submission" date="2017-02" db="EMBL/GenBank/DDBJ databases">
        <title>Draft genome sequence of Moraxella porci CCUG 54912T type strain.</title>
        <authorList>
            <person name="Salva-Serra F."/>
            <person name="Engstrom-Jakobsson H."/>
            <person name="Thorell K."/>
            <person name="Jaen-Luchoro D."/>
            <person name="Gonzales-Siles L."/>
            <person name="Karlsson R."/>
            <person name="Yazdan S."/>
            <person name="Boulund F."/>
            <person name="Johnning A."/>
            <person name="Engstrand L."/>
            <person name="Kristiansson E."/>
            <person name="Moore E."/>
        </authorList>
    </citation>
    <scope>NUCLEOTIDE SEQUENCE [LARGE SCALE GENOMIC DNA]</scope>
    <source>
        <strain evidence="10 11">CCUG 54912</strain>
    </source>
</reference>
<dbReference type="Gene3D" id="3.40.1190.20">
    <property type="match status" value="1"/>
</dbReference>
<dbReference type="FunFam" id="3.40.1190.20:FF:000001">
    <property type="entry name" value="Phosphofructokinase"/>
    <property type="match status" value="1"/>
</dbReference>
<evidence type="ECO:0000313" key="10">
    <source>
        <dbReference type="EMBL" id="OOS25430.1"/>
    </source>
</evidence>
<keyword evidence="11" id="KW-1185">Reference proteome</keyword>
<protein>
    <recommendedName>
        <fullName evidence="7">Phosphofructokinase</fullName>
    </recommendedName>
</protein>